<accession>A0ABY6CQF4</accession>
<dbReference type="RefSeq" id="WP_262310185.1">
    <property type="nucleotide sequence ID" value="NZ_CP106679.1"/>
</dbReference>
<organism evidence="8 9">
    <name type="scientific">Reichenbachiella agarivorans</name>
    <dbReference type="NCBI Taxonomy" id="2979464"/>
    <lineage>
        <taxon>Bacteria</taxon>
        <taxon>Pseudomonadati</taxon>
        <taxon>Bacteroidota</taxon>
        <taxon>Cytophagia</taxon>
        <taxon>Cytophagales</taxon>
        <taxon>Reichenbachiellaceae</taxon>
        <taxon>Reichenbachiella</taxon>
    </lineage>
</organism>
<evidence type="ECO:0000313" key="8">
    <source>
        <dbReference type="EMBL" id="UXP32750.1"/>
    </source>
</evidence>
<keyword evidence="9" id="KW-1185">Reference proteome</keyword>
<dbReference type="InterPro" id="IPR007452">
    <property type="entry name" value="TamB_C"/>
</dbReference>
<keyword evidence="3 6" id="KW-1133">Transmembrane helix</keyword>
<evidence type="ECO:0000256" key="5">
    <source>
        <dbReference type="SAM" id="MobiDB-lite"/>
    </source>
</evidence>
<dbReference type="EMBL" id="CP106679">
    <property type="protein sequence ID" value="UXP32750.1"/>
    <property type="molecule type" value="Genomic_DNA"/>
</dbReference>
<dbReference type="Pfam" id="PF04357">
    <property type="entry name" value="TamB"/>
    <property type="match status" value="1"/>
</dbReference>
<comment type="subcellular location">
    <subcellularLocation>
        <location evidence="1">Membrane</location>
        <topology evidence="1">Single-pass membrane protein</topology>
    </subcellularLocation>
</comment>
<gene>
    <name evidence="8" type="ORF">N6H18_02075</name>
</gene>
<evidence type="ECO:0000256" key="6">
    <source>
        <dbReference type="SAM" id="Phobius"/>
    </source>
</evidence>
<feature type="transmembrane region" description="Helical" evidence="6">
    <location>
        <begin position="12"/>
        <end position="31"/>
    </location>
</feature>
<evidence type="ECO:0000256" key="2">
    <source>
        <dbReference type="ARBA" id="ARBA00022692"/>
    </source>
</evidence>
<evidence type="ECO:0000256" key="1">
    <source>
        <dbReference type="ARBA" id="ARBA00004167"/>
    </source>
</evidence>
<sequence length="1692" mass="189983">MSAKKNYKVLRVIAWVMLGFFLLFTGVVLWVRSPWGQELIVGKALDYVAQKTQTKVSIGRLFITFSGNAYLEQLYVEDQMGDTLLYSRDLEVSVAFLPLIFDHTLNLDKVEWSGLKATVSKEDSTEQYNFDFLIQAFASKADSSVVEEEESTPMKFEIGTIRFDDFDLKYNDEVLGIISALQLGSLYLDVDVLDLDSMRFELDELTIRDTRLFYRQTKSTESDSLSDEENEKSSQLPFFSVHELVLDRVDLSYVQPIDSMMAHAAVGHLSLTDPVVNLSDRQIGLERLVLEHSDISYQTRTPRPVVQQDSTERETAVAFQWPTWQVVVKEIDMDDNQLFYQAGDQPVTAGVFNSNAILLKDFQFHVQDINLKEGQARMDLQQLAFREGSGLNLKQLAFGLNVSNQSAHLQGFKLATDLNTLQADVSLQYPSLDQLINAPLSVDAHLSVSQMQLALSEVYLFLPDLAANSTVPAIAKRHVTGVLDIRASQEQIVISESRVDWGETTGVVLNGKVAYPLNSVRLRFDLDQMDVHTRREDVEAILGQQDWGIHIPDTIEMKGKVVGGLDQVQLNTLIHSSDGQIALEGNFSKKDKTVVDATMDVKDLNLGKILQNDKLGLMSFGVQAKGQGKDFETLEGQLTTQFTALQLNKRDYSNLTLSAEVINRVAHLDLSIDDKFIQMSLDADLFLEDHRKELDMMLDLKGIDLYELGFTDQEIRSKMQFRANVVMLDTTAVRWTASIRDGITIYDGESYSFGSFEMSGDMSDDTTNLQLNSRILQAKMVANTNPTQLIAALGRHFESYMQDSLAMDAGYRPVVMRLDLGIEETPLLQDVLLEGLERLDSIMGHVVFDEAQHKLEAKLNVPFTQYQGITIDDVELRVNSDREQMNFSLAWDEVVMEPLLIERTSIDGLIQDQQLVLDFNAYNQEELLVHIKTMIRMEHDTLIYHLDPKGLVINRLPWTIPETNELRVAKNHVDFTDFKLTRNQQSLQLTNKLSRIKQEHLGLVLDNFNVATLTSFLDGGDTLVAGRMGGNLILVNPFGQRGLLADLQIYQLKAMNVPLGVLKLEGSAKGKSNYDFDLSIEGENLEMDLAGEYFAAESGPQMNLDLALRKFEVQTMERFSKGHLTDATGTLTGRAKFRGTTTAPKYHGSFQFKDVAFLVSAIDARFTLPNETIKFNQEQISLNDFTVKDEKNNTFKIDGRVLTKDMTNPGFDLTMTAKNFHALDSKQGDNELFYGKVNLDADLSVKGNLTVPVVRGKLNINEGTNFTIIVPESELDIKERDGVVLFVNKENPDDILTRGGEEELSAKTLKGYDINTVLSINEKSTFKIIINERTNDNLEIAGKGDFNLGLAPNGRTTFTGRYEIGKGHYKASLFNLVTKEFDIAPGSRIVWKGDPLDAELDVRAIYKITTSAAPLMSLKTSGQGTEVTNLYNRRLPFLVYLNVKEELLKPAISFELDMPKDEQSTFGGEVYGQIKQLNEQEEELNKQVFSLLVLDRFFPASGSDGSSGGSAAIARENVSQVLSSQLNSVSDKVVGDSGFELDFNVDSYTDYQGGDSQSRTQLDINAKKKLLDDRMIVQVGSDVNIQGSDPNQQGAPLIGNASVEYLLTEDGRYRVKGFSKDEFDTVIDGQYMVTGVAFSFNREFNKFRELWEKSAAEEKRKEEEAKKKEAQDDQESEDTKTSKKESKKKEKH</sequence>
<dbReference type="Proteomes" id="UP001065174">
    <property type="component" value="Chromosome"/>
</dbReference>
<evidence type="ECO:0000256" key="4">
    <source>
        <dbReference type="ARBA" id="ARBA00023136"/>
    </source>
</evidence>
<evidence type="ECO:0000313" key="9">
    <source>
        <dbReference type="Proteomes" id="UP001065174"/>
    </source>
</evidence>
<proteinExistence type="predicted"/>
<keyword evidence="4 6" id="KW-0472">Membrane</keyword>
<dbReference type="PANTHER" id="PTHR36985">
    <property type="entry name" value="TRANSLOCATION AND ASSEMBLY MODULE SUBUNIT TAMB"/>
    <property type="match status" value="1"/>
</dbReference>
<feature type="region of interest" description="Disordered" evidence="5">
    <location>
        <begin position="1655"/>
        <end position="1692"/>
    </location>
</feature>
<dbReference type="PANTHER" id="PTHR36985:SF1">
    <property type="entry name" value="TRANSLOCATION AND ASSEMBLY MODULE SUBUNIT TAMB"/>
    <property type="match status" value="1"/>
</dbReference>
<name>A0ABY6CQF4_9BACT</name>
<reference evidence="8" key="1">
    <citation type="submission" date="2022-09" db="EMBL/GenBank/DDBJ databases">
        <title>Comparative genomics and taxonomic characterization of three novel marine species of genus Reichenbachiella exhibiting antioxidant and polysaccharide degradation activities.</title>
        <authorList>
            <person name="Muhammad N."/>
            <person name="Lee Y.-J."/>
            <person name="Ko J."/>
            <person name="Kim S.-G."/>
        </authorList>
    </citation>
    <scope>NUCLEOTIDE SEQUENCE</scope>
    <source>
        <strain evidence="8">BKB1-1</strain>
    </source>
</reference>
<evidence type="ECO:0000256" key="3">
    <source>
        <dbReference type="ARBA" id="ARBA00022989"/>
    </source>
</evidence>
<evidence type="ECO:0000259" key="7">
    <source>
        <dbReference type="Pfam" id="PF04357"/>
    </source>
</evidence>
<protein>
    <submittedName>
        <fullName evidence="8">Translocation/assembly module TamB</fullName>
    </submittedName>
</protein>
<feature type="domain" description="Translocation and assembly module TamB C-terminal" evidence="7">
    <location>
        <begin position="1185"/>
        <end position="1644"/>
    </location>
</feature>
<keyword evidence="2 6" id="KW-0812">Transmembrane</keyword>